<feature type="domain" description="RING-type" evidence="7">
    <location>
        <begin position="109"/>
        <end position="135"/>
    </location>
</feature>
<keyword evidence="3" id="KW-0862">Zinc</keyword>
<proteinExistence type="predicted"/>
<dbReference type="GO" id="GO:0008270">
    <property type="term" value="F:zinc ion binding"/>
    <property type="evidence" value="ECO:0007669"/>
    <property type="project" value="UniProtKB-KW"/>
</dbReference>
<gene>
    <name evidence="11" type="primary">LOC115821757</name>
</gene>
<feature type="domain" description="B box-type" evidence="8">
    <location>
        <begin position="166"/>
        <end position="207"/>
    </location>
</feature>
<dbReference type="SUPFAM" id="SSF57845">
    <property type="entry name" value="B-box zinc-binding domain"/>
    <property type="match status" value="1"/>
</dbReference>
<evidence type="ECO:0000256" key="2">
    <source>
        <dbReference type="ARBA" id="ARBA00022771"/>
    </source>
</evidence>
<dbReference type="InterPro" id="IPR013320">
    <property type="entry name" value="ConA-like_dom_sf"/>
</dbReference>
<reference evidence="11" key="1">
    <citation type="submission" date="2025-08" db="UniProtKB">
        <authorList>
            <consortium name="RefSeq"/>
        </authorList>
    </citation>
    <scope>IDENTIFICATION</scope>
</reference>
<feature type="compositionally biased region" description="Basic and acidic residues" evidence="6">
    <location>
        <begin position="374"/>
        <end position="394"/>
    </location>
</feature>
<dbReference type="InterPro" id="IPR013083">
    <property type="entry name" value="Znf_RING/FYVE/PHD"/>
</dbReference>
<dbReference type="InterPro" id="IPR003877">
    <property type="entry name" value="SPRY_dom"/>
</dbReference>
<dbReference type="InterPro" id="IPR001870">
    <property type="entry name" value="B30.2/SPRY"/>
</dbReference>
<dbReference type="InterPro" id="IPR001841">
    <property type="entry name" value="Znf_RING"/>
</dbReference>
<dbReference type="RefSeq" id="XP_030641412.1">
    <property type="nucleotide sequence ID" value="XM_030785552.1"/>
</dbReference>
<dbReference type="PROSITE" id="PS50089">
    <property type="entry name" value="ZF_RING_2"/>
    <property type="match status" value="1"/>
</dbReference>
<sequence>MHQFLRQKEEEVKKLLKEKEEKLLDPIQKQMKRQHYWEVEVGEEPDWGVGISGKRSAGTGSQCITLFLEQDTGHSITCDAPKTHLDITVQPRKLRVYLDYFTDPVSLRCEHTFCRNCIVTNLQSSRGSSRCPECRKSYTLSDLRPNRCMRNVVEAIRDHLKEQRHSSELVCTKHDEKLKLFCETDQKLICLICRDGDEHAGHVFKPVNEAARDKMEKSRLLSAQISAQFEEMHQFLRKKEEEVKKQLEEEEQRALEPLQKEKSRLEGALEERRTIEEILKLSPDLLQSDRFIQWWNERGFSATEKLKKMKPTFTRSSHTPKHSSDSLQLGPYETHLQFFVWKEMLGTIKPVPERLTIEPQFILRASSDGLSVRQPDREKNQGGGRRDQAESKETFRSGQHYWEVEVGEKLDWSVGVVKTGKLFGEDKPSPGAESKLHLKHDRGFTFTSDGKETPVLTDVREKPRKIGLYLDCKRHQVSFYNADNMRLIHSASISSCPPYSISLGPGLYLEGKNGDPLTVCCYGPNCTTDPTVTATTHRAQPDSQSV</sequence>
<dbReference type="Gene3D" id="2.60.120.920">
    <property type="match status" value="2"/>
</dbReference>
<dbReference type="SUPFAM" id="SSF49899">
    <property type="entry name" value="Concanavalin A-like lectins/glucanases"/>
    <property type="match status" value="2"/>
</dbReference>
<name>A0A6J2WBY6_CHACN</name>
<dbReference type="InterPro" id="IPR050143">
    <property type="entry name" value="TRIM/RBCC"/>
</dbReference>
<evidence type="ECO:0000256" key="3">
    <source>
        <dbReference type="ARBA" id="ARBA00022833"/>
    </source>
</evidence>
<dbReference type="InParanoid" id="A0A6J2WBY6"/>
<dbReference type="PANTHER" id="PTHR24103">
    <property type="entry name" value="E3 UBIQUITIN-PROTEIN LIGASE TRIM"/>
    <property type="match status" value="1"/>
</dbReference>
<protein>
    <submittedName>
        <fullName evidence="11">Zinc-binding protein A33-like</fullName>
    </submittedName>
</protein>
<feature type="coiled-coil region" evidence="5">
    <location>
        <begin position="233"/>
        <end position="278"/>
    </location>
</feature>
<dbReference type="CDD" id="cd19800">
    <property type="entry name" value="Bbox2_xNF7-like"/>
    <property type="match status" value="1"/>
</dbReference>
<dbReference type="PRINTS" id="PR01407">
    <property type="entry name" value="BUTYPHLNCDUF"/>
</dbReference>
<feature type="domain" description="B30.2/SPRY" evidence="9">
    <location>
        <begin position="330"/>
        <end position="527"/>
    </location>
</feature>
<evidence type="ECO:0000256" key="5">
    <source>
        <dbReference type="SAM" id="Coils"/>
    </source>
</evidence>
<dbReference type="OrthoDB" id="654191at2759"/>
<evidence type="ECO:0000259" key="7">
    <source>
        <dbReference type="PROSITE" id="PS50089"/>
    </source>
</evidence>
<dbReference type="Gene3D" id="3.30.160.60">
    <property type="entry name" value="Classic Zinc Finger"/>
    <property type="match status" value="1"/>
</dbReference>
<dbReference type="SMART" id="SM00336">
    <property type="entry name" value="BBOX"/>
    <property type="match status" value="1"/>
</dbReference>
<dbReference type="SUPFAM" id="SSF57850">
    <property type="entry name" value="RING/U-box"/>
    <property type="match status" value="1"/>
</dbReference>
<organism evidence="10 11">
    <name type="scientific">Chanos chanos</name>
    <name type="common">Milkfish</name>
    <name type="synonym">Mugil chanos</name>
    <dbReference type="NCBI Taxonomy" id="29144"/>
    <lineage>
        <taxon>Eukaryota</taxon>
        <taxon>Metazoa</taxon>
        <taxon>Chordata</taxon>
        <taxon>Craniata</taxon>
        <taxon>Vertebrata</taxon>
        <taxon>Euteleostomi</taxon>
        <taxon>Actinopterygii</taxon>
        <taxon>Neopterygii</taxon>
        <taxon>Teleostei</taxon>
        <taxon>Ostariophysi</taxon>
        <taxon>Gonorynchiformes</taxon>
        <taxon>Chanidae</taxon>
        <taxon>Chanos</taxon>
    </lineage>
</organism>
<evidence type="ECO:0000256" key="6">
    <source>
        <dbReference type="SAM" id="MobiDB-lite"/>
    </source>
</evidence>
<dbReference type="SMART" id="SM00449">
    <property type="entry name" value="SPRY"/>
    <property type="match status" value="1"/>
</dbReference>
<dbReference type="InterPro" id="IPR003879">
    <property type="entry name" value="Butyrophylin_SPRY"/>
</dbReference>
<keyword evidence="1" id="KW-0479">Metal-binding</keyword>
<evidence type="ECO:0000256" key="4">
    <source>
        <dbReference type="PROSITE-ProRule" id="PRU00024"/>
    </source>
</evidence>
<keyword evidence="10" id="KW-1185">Reference proteome</keyword>
<dbReference type="Proteomes" id="UP000504632">
    <property type="component" value="Chromosome 9"/>
</dbReference>
<dbReference type="PROSITE" id="PS50119">
    <property type="entry name" value="ZF_BBOX"/>
    <property type="match status" value="1"/>
</dbReference>
<evidence type="ECO:0000259" key="8">
    <source>
        <dbReference type="PROSITE" id="PS50119"/>
    </source>
</evidence>
<keyword evidence="5" id="KW-0175">Coiled coil</keyword>
<dbReference type="PROSITE" id="PS00518">
    <property type="entry name" value="ZF_RING_1"/>
    <property type="match status" value="1"/>
</dbReference>
<dbReference type="Gene3D" id="3.30.40.10">
    <property type="entry name" value="Zinc/RING finger domain, C3HC4 (zinc finger)"/>
    <property type="match status" value="1"/>
</dbReference>
<dbReference type="PROSITE" id="PS50188">
    <property type="entry name" value="B302_SPRY"/>
    <property type="match status" value="1"/>
</dbReference>
<dbReference type="Pfam" id="PF00643">
    <property type="entry name" value="zf-B_box"/>
    <property type="match status" value="1"/>
</dbReference>
<dbReference type="InterPro" id="IPR017907">
    <property type="entry name" value="Znf_RING_CS"/>
</dbReference>
<accession>A0A6J2WBY6</accession>
<dbReference type="InterPro" id="IPR043136">
    <property type="entry name" value="B30.2/SPRY_sf"/>
</dbReference>
<feature type="region of interest" description="Disordered" evidence="6">
    <location>
        <begin position="368"/>
        <end position="394"/>
    </location>
</feature>
<evidence type="ECO:0000313" key="10">
    <source>
        <dbReference type="Proteomes" id="UP000504632"/>
    </source>
</evidence>
<dbReference type="Pfam" id="PF15227">
    <property type="entry name" value="zf-C3HC4_4"/>
    <property type="match status" value="1"/>
</dbReference>
<dbReference type="Pfam" id="PF00622">
    <property type="entry name" value="SPRY"/>
    <property type="match status" value="1"/>
</dbReference>
<keyword evidence="2 4" id="KW-0863">Zinc-finger</keyword>
<dbReference type="GeneID" id="115821757"/>
<dbReference type="AlphaFoldDB" id="A0A6J2WBY6"/>
<dbReference type="InterPro" id="IPR000315">
    <property type="entry name" value="Znf_B-box"/>
</dbReference>
<evidence type="ECO:0000256" key="1">
    <source>
        <dbReference type="ARBA" id="ARBA00022723"/>
    </source>
</evidence>
<evidence type="ECO:0000259" key="9">
    <source>
        <dbReference type="PROSITE" id="PS50188"/>
    </source>
</evidence>
<evidence type="ECO:0000313" key="11">
    <source>
        <dbReference type="RefSeq" id="XP_030641412.1"/>
    </source>
</evidence>